<evidence type="ECO:0000256" key="5">
    <source>
        <dbReference type="ARBA" id="ARBA00034313"/>
    </source>
</evidence>
<comment type="similarity">
    <text evidence="5">Belongs to the anthrone oxygenase family.</text>
</comment>
<feature type="transmembrane region" description="Helical" evidence="6">
    <location>
        <begin position="90"/>
        <end position="110"/>
    </location>
</feature>
<protein>
    <submittedName>
        <fullName evidence="7">Uncharacterized protein</fullName>
    </submittedName>
</protein>
<keyword evidence="4 6" id="KW-0472">Membrane</keyword>
<feature type="transmembrane region" description="Helical" evidence="6">
    <location>
        <begin position="12"/>
        <end position="41"/>
    </location>
</feature>
<dbReference type="GO" id="GO:0016020">
    <property type="term" value="C:membrane"/>
    <property type="evidence" value="ECO:0007669"/>
    <property type="project" value="UniProtKB-SubCell"/>
</dbReference>
<keyword evidence="3 6" id="KW-1133">Transmembrane helix</keyword>
<sequence length="167" mass="17062">MATTLGFTTPSLIAATTGIVGSAWTSGAIASISLIGIPAYLSSPDTSAQIWATSYERGKNTMPKVAIAVALAYFYAAYDSHGRDAAGAWKGFLGAAGLVLVILPFTRAVMKPTNDSLHSIASGSSATPQIQSGGLLKKWSALNIIRSLFPLAGAALGFVTLLANATA</sequence>
<evidence type="ECO:0000313" key="8">
    <source>
        <dbReference type="Proteomes" id="UP000749293"/>
    </source>
</evidence>
<evidence type="ECO:0000313" key="7">
    <source>
        <dbReference type="EMBL" id="KAF4121732.1"/>
    </source>
</evidence>
<comment type="subcellular location">
    <subcellularLocation>
        <location evidence="1">Membrane</location>
        <topology evidence="1">Multi-pass membrane protein</topology>
    </subcellularLocation>
</comment>
<keyword evidence="8" id="KW-1185">Reference proteome</keyword>
<dbReference type="AlphaFoldDB" id="A0A9P4YTW9"/>
<evidence type="ECO:0000256" key="1">
    <source>
        <dbReference type="ARBA" id="ARBA00004141"/>
    </source>
</evidence>
<feature type="transmembrane region" description="Helical" evidence="6">
    <location>
        <begin position="144"/>
        <end position="163"/>
    </location>
</feature>
<organism evidence="7 8">
    <name type="scientific">Geosmithia morbida</name>
    <dbReference type="NCBI Taxonomy" id="1094350"/>
    <lineage>
        <taxon>Eukaryota</taxon>
        <taxon>Fungi</taxon>
        <taxon>Dikarya</taxon>
        <taxon>Ascomycota</taxon>
        <taxon>Pezizomycotina</taxon>
        <taxon>Sordariomycetes</taxon>
        <taxon>Hypocreomycetidae</taxon>
        <taxon>Hypocreales</taxon>
        <taxon>Bionectriaceae</taxon>
        <taxon>Geosmithia</taxon>
    </lineage>
</organism>
<proteinExistence type="inferred from homology"/>
<feature type="transmembrane region" description="Helical" evidence="6">
    <location>
        <begin position="61"/>
        <end position="78"/>
    </location>
</feature>
<reference evidence="7" key="1">
    <citation type="submission" date="2020-03" db="EMBL/GenBank/DDBJ databases">
        <title>Site-based positive gene gene selection in Geosmithia morbida across the United States reveals a broad range of putative effectors and factors for local host and environmental adapation.</title>
        <authorList>
            <person name="Onufrak A."/>
            <person name="Murdoch R.W."/>
            <person name="Gazis R."/>
            <person name="Huff M."/>
            <person name="Staton M."/>
            <person name="Klingeman W."/>
            <person name="Hadziabdic D."/>
        </authorList>
    </citation>
    <scope>NUCLEOTIDE SEQUENCE</scope>
    <source>
        <strain evidence="7">1262</strain>
    </source>
</reference>
<dbReference type="GeneID" id="55967801"/>
<dbReference type="PANTHER" id="PTHR35042:SF1">
    <property type="entry name" value="DUF1772-DOMAIN-CONTAINING PROTEIN"/>
    <property type="match status" value="1"/>
</dbReference>
<accession>A0A9P4YTW9</accession>
<dbReference type="RefSeq" id="XP_035320384.1">
    <property type="nucleotide sequence ID" value="XM_035463553.1"/>
</dbReference>
<dbReference type="EMBL" id="JAANYQ010000011">
    <property type="protein sequence ID" value="KAF4121732.1"/>
    <property type="molecule type" value="Genomic_DNA"/>
</dbReference>
<comment type="caution">
    <text evidence="7">The sequence shown here is derived from an EMBL/GenBank/DDBJ whole genome shotgun (WGS) entry which is preliminary data.</text>
</comment>
<name>A0A9P4YTW9_9HYPO</name>
<dbReference type="Pfam" id="PF08592">
    <property type="entry name" value="Anthrone_oxy"/>
    <property type="match status" value="1"/>
</dbReference>
<dbReference type="PANTHER" id="PTHR35042">
    <property type="entry name" value="ANTHRONE OXYGENASE ENCC"/>
    <property type="match status" value="1"/>
</dbReference>
<evidence type="ECO:0000256" key="2">
    <source>
        <dbReference type="ARBA" id="ARBA00022692"/>
    </source>
</evidence>
<evidence type="ECO:0000256" key="6">
    <source>
        <dbReference type="SAM" id="Phobius"/>
    </source>
</evidence>
<gene>
    <name evidence="7" type="ORF">GMORB2_1571</name>
</gene>
<dbReference type="Proteomes" id="UP000749293">
    <property type="component" value="Unassembled WGS sequence"/>
</dbReference>
<evidence type="ECO:0000256" key="4">
    <source>
        <dbReference type="ARBA" id="ARBA00023136"/>
    </source>
</evidence>
<dbReference type="OrthoDB" id="5954308at2759"/>
<evidence type="ECO:0000256" key="3">
    <source>
        <dbReference type="ARBA" id="ARBA00022989"/>
    </source>
</evidence>
<dbReference type="InterPro" id="IPR013901">
    <property type="entry name" value="Anthrone_oxy"/>
</dbReference>
<keyword evidence="2 6" id="KW-0812">Transmembrane</keyword>